<dbReference type="RefSeq" id="WP_422919263.1">
    <property type="nucleotide sequence ID" value="NZ_JAMZEJ010000004.1"/>
</dbReference>
<name>A0ABT1VW02_9PROT</name>
<dbReference type="Proteomes" id="UP001524547">
    <property type="component" value="Unassembled WGS sequence"/>
</dbReference>
<feature type="region of interest" description="Disordered" evidence="1">
    <location>
        <begin position="149"/>
        <end position="168"/>
    </location>
</feature>
<sequence length="168" mass="17496">MSDILRLARRIGMTVGIGRQTADTDESRGSATMQVALGGDELRDNVPHTQMFGFASRPIPGSDVVVLFQGGNRRQGTVIASGHQPSRPRDLASGEVCVFHPSSGARVWFRSDGSIRIVPAGAPVEIDGDLVVTGKVTAADAVFAGITQSTHEHTNGNNGGNTGHPVAG</sequence>
<dbReference type="EMBL" id="JAMZEJ010000004">
    <property type="protein sequence ID" value="MCQ8240514.1"/>
    <property type="molecule type" value="Genomic_DNA"/>
</dbReference>
<evidence type="ECO:0000256" key="1">
    <source>
        <dbReference type="SAM" id="MobiDB-lite"/>
    </source>
</evidence>
<feature type="domain" description="Bacteriophage Mu Gp45 N-terminal" evidence="2">
    <location>
        <begin position="25"/>
        <end position="84"/>
    </location>
</feature>
<reference evidence="3 4" key="1">
    <citation type="submission" date="2022-06" db="EMBL/GenBank/DDBJ databases">
        <title>Rhizosaccharibacter gen. nov. sp. nov. KSS12, endophytic bacteria isolated from sugarcane.</title>
        <authorList>
            <person name="Pitiwittayakul N."/>
        </authorList>
    </citation>
    <scope>NUCLEOTIDE SEQUENCE [LARGE SCALE GENOMIC DNA]</scope>
    <source>
        <strain evidence="3 4">KSS12</strain>
    </source>
</reference>
<comment type="caution">
    <text evidence="3">The sequence shown here is derived from an EMBL/GenBank/DDBJ whole genome shotgun (WGS) entry which is preliminary data.</text>
</comment>
<proteinExistence type="predicted"/>
<accession>A0ABT1VW02</accession>
<protein>
    <submittedName>
        <fullName evidence="3">Phage baseplate assembly protein</fullName>
    </submittedName>
</protein>
<organism evidence="3 4">
    <name type="scientific">Rhizosaccharibacter radicis</name>
    <dbReference type="NCBI Taxonomy" id="2782605"/>
    <lineage>
        <taxon>Bacteria</taxon>
        <taxon>Pseudomonadati</taxon>
        <taxon>Pseudomonadota</taxon>
        <taxon>Alphaproteobacteria</taxon>
        <taxon>Acetobacterales</taxon>
        <taxon>Acetobacteraceae</taxon>
        <taxon>Rhizosaccharibacter</taxon>
    </lineage>
</organism>
<dbReference type="Pfam" id="PF06890">
    <property type="entry name" value="Phage_Mu_Gp45"/>
    <property type="match status" value="1"/>
</dbReference>
<keyword evidence="4" id="KW-1185">Reference proteome</keyword>
<evidence type="ECO:0000259" key="2">
    <source>
        <dbReference type="Pfam" id="PF06890"/>
    </source>
</evidence>
<evidence type="ECO:0000313" key="4">
    <source>
        <dbReference type="Proteomes" id="UP001524547"/>
    </source>
</evidence>
<gene>
    <name evidence="3" type="ORF">NFI88_06605</name>
</gene>
<evidence type="ECO:0000313" key="3">
    <source>
        <dbReference type="EMBL" id="MCQ8240514.1"/>
    </source>
</evidence>
<dbReference type="InterPro" id="IPR053861">
    <property type="entry name" value="Phage_Mu_Gp45_N"/>
</dbReference>